<dbReference type="OrthoDB" id="7459360at2"/>
<dbReference type="SUPFAM" id="SSF55124">
    <property type="entry name" value="Nitrite/Sulfite reductase N-terminal domain-like"/>
    <property type="match status" value="1"/>
</dbReference>
<dbReference type="GO" id="GO:0051539">
    <property type="term" value="F:4 iron, 4 sulfur cluster binding"/>
    <property type="evidence" value="ECO:0007669"/>
    <property type="project" value="UniProtKB-KW"/>
</dbReference>
<sequence length="375" mass="39580">MSAPIVQGWCPGAHRPMMSGDGLVVRVRPRLARLNAAQALGLCELAERFGNGTIDLTNRANLQLRGVKDADHQTLLAELSTLDLLDAEPGIEVRRNILVSPLYETGDLTARLTQSLIHRLAELPALPAKFGFAIDTGPARLLAADSADIRVETGPDGLTLRADGCETGRAVSEAEAIDQLIALAEWFAENQTPDNRRMARVVEAQSLPQDWQGSLPGAAGASLQPGSCALGALYGAAFGQLPARRLFSLIEDTGASALRVTPWRLFLLEGGAAIPALAFVTDSTDPLMTTDACPGAPFCPQAQVETRAVAHALASRVDGSLHVSGCSKGCARMGLADVTLVGRDGRFDLVKQGRAGDEPCQSGLTPETLMTMDLT</sequence>
<dbReference type="Pfam" id="PF03460">
    <property type="entry name" value="NIR_SIR_ferr"/>
    <property type="match status" value="1"/>
</dbReference>
<name>A0A0P1ID95_9RHOB</name>
<dbReference type="GO" id="GO:0046872">
    <property type="term" value="F:metal ion binding"/>
    <property type="evidence" value="ECO:0007669"/>
    <property type="project" value="UniProtKB-KW"/>
</dbReference>
<dbReference type="PROSITE" id="PS00365">
    <property type="entry name" value="NIR_SIR"/>
    <property type="match status" value="1"/>
</dbReference>
<dbReference type="GO" id="GO:0020037">
    <property type="term" value="F:heme binding"/>
    <property type="evidence" value="ECO:0007669"/>
    <property type="project" value="InterPro"/>
</dbReference>
<dbReference type="InterPro" id="IPR045854">
    <property type="entry name" value="NO2/SO3_Rdtase_4Fe4S_sf"/>
</dbReference>
<dbReference type="EMBL" id="CYUD01000008">
    <property type="protein sequence ID" value="CUK06396.1"/>
    <property type="molecule type" value="Genomic_DNA"/>
</dbReference>
<evidence type="ECO:0000259" key="7">
    <source>
        <dbReference type="Pfam" id="PF03460"/>
    </source>
</evidence>
<evidence type="ECO:0000256" key="6">
    <source>
        <dbReference type="ARBA" id="ARBA00023014"/>
    </source>
</evidence>
<dbReference type="SUPFAM" id="SSF56014">
    <property type="entry name" value="Nitrite and sulphite reductase 4Fe-4S domain-like"/>
    <property type="match status" value="2"/>
</dbReference>
<dbReference type="Proteomes" id="UP000051260">
    <property type="component" value="Unassembled WGS sequence"/>
</dbReference>
<dbReference type="Gene3D" id="3.90.480.10">
    <property type="entry name" value="Sulfite Reductase Hemoprotein,Domain 2"/>
    <property type="match status" value="1"/>
</dbReference>
<dbReference type="RefSeq" id="WP_058282511.1">
    <property type="nucleotide sequence ID" value="NZ_CYUD01000008.1"/>
</dbReference>
<organism evidence="8 9">
    <name type="scientific">Ruegeria denitrificans</name>
    <dbReference type="NCBI Taxonomy" id="1715692"/>
    <lineage>
        <taxon>Bacteria</taxon>
        <taxon>Pseudomonadati</taxon>
        <taxon>Pseudomonadota</taxon>
        <taxon>Alphaproteobacteria</taxon>
        <taxon>Rhodobacterales</taxon>
        <taxon>Roseobacteraceae</taxon>
        <taxon>Ruegeria</taxon>
    </lineage>
</organism>
<dbReference type="InterPro" id="IPR012798">
    <property type="entry name" value="Cbl_synth_CobG-like"/>
</dbReference>
<keyword evidence="4" id="KW-0560">Oxidoreductase</keyword>
<evidence type="ECO:0000256" key="1">
    <source>
        <dbReference type="ARBA" id="ARBA00022485"/>
    </source>
</evidence>
<evidence type="ECO:0000256" key="2">
    <source>
        <dbReference type="ARBA" id="ARBA00022617"/>
    </source>
</evidence>
<keyword evidence="9" id="KW-1185">Reference proteome</keyword>
<keyword evidence="2" id="KW-0349">Heme</keyword>
<dbReference type="AlphaFoldDB" id="A0A0P1ID95"/>
<dbReference type="Gene3D" id="3.30.413.10">
    <property type="entry name" value="Sulfite Reductase Hemoprotein, domain 1"/>
    <property type="match status" value="2"/>
</dbReference>
<dbReference type="NCBIfam" id="TIGR02435">
    <property type="entry name" value="CobG"/>
    <property type="match status" value="1"/>
</dbReference>
<proteinExistence type="predicted"/>
<evidence type="ECO:0000256" key="4">
    <source>
        <dbReference type="ARBA" id="ARBA00023002"/>
    </source>
</evidence>
<dbReference type="InterPro" id="IPR005117">
    <property type="entry name" value="NiRdtase/SiRdtase_haem-b_fer"/>
</dbReference>
<dbReference type="PANTHER" id="PTHR32439:SF9">
    <property type="entry name" value="BLR3264 PROTEIN"/>
    <property type="match status" value="1"/>
</dbReference>
<reference evidence="9" key="1">
    <citation type="submission" date="2015-09" db="EMBL/GenBank/DDBJ databases">
        <authorList>
            <person name="Rodrigo-Torres L."/>
            <person name="Arahal D.R."/>
        </authorList>
    </citation>
    <scope>NUCLEOTIDE SEQUENCE [LARGE SCALE GENOMIC DNA]</scope>
    <source>
        <strain evidence="9">CECT 5091</strain>
    </source>
</reference>
<feature type="domain" description="Nitrite/Sulfite reductase ferredoxin-like" evidence="7">
    <location>
        <begin position="16"/>
        <end position="79"/>
    </location>
</feature>
<gene>
    <name evidence="8" type="ORF">RUE5091_02836</name>
</gene>
<evidence type="ECO:0000256" key="5">
    <source>
        <dbReference type="ARBA" id="ARBA00023004"/>
    </source>
</evidence>
<keyword evidence="6" id="KW-0411">Iron-sulfur</keyword>
<dbReference type="InterPro" id="IPR006066">
    <property type="entry name" value="NO2/SO3_Rdtase_FeS/sirohaem_BS"/>
</dbReference>
<dbReference type="GO" id="GO:0016491">
    <property type="term" value="F:oxidoreductase activity"/>
    <property type="evidence" value="ECO:0007669"/>
    <property type="project" value="UniProtKB-KW"/>
</dbReference>
<dbReference type="STRING" id="1715692.RUE5091_02836"/>
<accession>A0A0P1ID95</accession>
<dbReference type="InterPro" id="IPR051329">
    <property type="entry name" value="NIR_SIR_4Fe-4S"/>
</dbReference>
<keyword evidence="5" id="KW-0408">Iron</keyword>
<keyword evidence="1" id="KW-0004">4Fe-4S</keyword>
<protein>
    <submittedName>
        <fullName evidence="8">Ferredoxin-nitrite reductase</fullName>
    </submittedName>
</protein>
<evidence type="ECO:0000313" key="9">
    <source>
        <dbReference type="Proteomes" id="UP000051260"/>
    </source>
</evidence>
<dbReference type="InterPro" id="IPR036136">
    <property type="entry name" value="Nit/Sulf_reduc_fer-like_dom_sf"/>
</dbReference>
<evidence type="ECO:0000256" key="3">
    <source>
        <dbReference type="ARBA" id="ARBA00022723"/>
    </source>
</evidence>
<evidence type="ECO:0000313" key="8">
    <source>
        <dbReference type="EMBL" id="CUK06396.1"/>
    </source>
</evidence>
<keyword evidence="3" id="KW-0479">Metal-binding</keyword>
<dbReference type="PANTHER" id="PTHR32439">
    <property type="entry name" value="FERREDOXIN--NITRITE REDUCTASE, CHLOROPLASTIC"/>
    <property type="match status" value="1"/>
</dbReference>